<reference evidence="4" key="2">
    <citation type="submission" date="2025-04" db="UniProtKB">
        <authorList>
            <consortium name="RefSeq"/>
        </authorList>
    </citation>
    <scope>IDENTIFICATION</scope>
</reference>
<sequence length="177" mass="20345">MAFLIFAAILLMSHGIQSQKKAYLDPLIKLSDIITARLEESLKDLRAGEFSSYYTKLQQAAKLPFSKLDEKITALNMFRLLQRTDESFGSTRTPAIQNGSLPENGPALRQKFTQSEKKILNLLMRLGIYDNFTARVFKAIFSDEQQLKKLKKKLDDLDKKEMDDGKDSLWDFLLDLF</sequence>
<evidence type="ECO:0000256" key="1">
    <source>
        <dbReference type="SAM" id="SignalP"/>
    </source>
</evidence>
<dbReference type="OrthoDB" id="7863619at2759"/>
<dbReference type="Proteomes" id="UP001652680">
    <property type="component" value="Unassembled WGS sequence"/>
</dbReference>
<gene>
    <name evidence="4" type="primary">LOC108050585</name>
    <name evidence="2" type="synonym">108050585</name>
</gene>
<accession>A0A6P4FK32</accession>
<keyword evidence="3" id="KW-1185">Reference proteome</keyword>
<evidence type="ECO:0000313" key="4">
    <source>
        <dbReference type="RefSeq" id="XP_016987808.1"/>
    </source>
</evidence>
<feature type="chain" id="PRO_5027836198" evidence="1">
    <location>
        <begin position="19"/>
        <end position="177"/>
    </location>
</feature>
<dbReference type="GeneID" id="108050585"/>
<dbReference type="AlphaFoldDB" id="A0A6P4FK32"/>
<keyword evidence="1" id="KW-0732">Signal</keyword>
<protein>
    <submittedName>
        <fullName evidence="4">Uncharacterized protein LOC108050585</fullName>
    </submittedName>
</protein>
<reference evidence="3" key="1">
    <citation type="journal article" date="2021" name="Elife">
        <title>Highly contiguous assemblies of 101 drosophilid genomes.</title>
        <authorList>
            <person name="Kim B.Y."/>
            <person name="Wang J.R."/>
            <person name="Miller D.E."/>
            <person name="Barmina O."/>
            <person name="Delaney E."/>
            <person name="Thompson A."/>
            <person name="Comeault A.A."/>
            <person name="Peede D."/>
            <person name="D'Agostino E.R."/>
            <person name="Pelaez J."/>
            <person name="Aguilar J.M."/>
            <person name="Haji D."/>
            <person name="Matsunaga T."/>
            <person name="Armstrong E.E."/>
            <person name="Zych M."/>
            <person name="Ogawa Y."/>
            <person name="Stamenkovic-Radak M."/>
            <person name="Jelic M."/>
            <person name="Veselinovic M.S."/>
            <person name="Tanaskovic M."/>
            <person name="Eric P."/>
            <person name="Gao J.J."/>
            <person name="Katoh T.K."/>
            <person name="Toda M.J."/>
            <person name="Watabe H."/>
            <person name="Watada M."/>
            <person name="Davis J.S."/>
            <person name="Moyle L.C."/>
            <person name="Manoli G."/>
            <person name="Bertolini E."/>
            <person name="Kostal V."/>
            <person name="Hawley R.S."/>
            <person name="Takahashi A."/>
            <person name="Jones C.D."/>
            <person name="Price D.K."/>
            <person name="Whiteman N."/>
            <person name="Kopp A."/>
            <person name="Matute D.R."/>
            <person name="Petrov D.A."/>
        </authorList>
    </citation>
    <scope>NUCLEOTIDE SEQUENCE [LARGE SCALE GENOMIC DNA]</scope>
</reference>
<proteinExistence type="predicted"/>
<organism evidence="4">
    <name type="scientific">Drosophila rhopaloa</name>
    <name type="common">Fruit fly</name>
    <dbReference type="NCBI Taxonomy" id="1041015"/>
    <lineage>
        <taxon>Eukaryota</taxon>
        <taxon>Metazoa</taxon>
        <taxon>Ecdysozoa</taxon>
        <taxon>Arthropoda</taxon>
        <taxon>Hexapoda</taxon>
        <taxon>Insecta</taxon>
        <taxon>Pterygota</taxon>
        <taxon>Neoptera</taxon>
        <taxon>Endopterygota</taxon>
        <taxon>Diptera</taxon>
        <taxon>Brachycera</taxon>
        <taxon>Muscomorpha</taxon>
        <taxon>Ephydroidea</taxon>
        <taxon>Drosophilidae</taxon>
        <taxon>Drosophila</taxon>
        <taxon>Sophophora</taxon>
    </lineage>
</organism>
<feature type="signal peptide" evidence="1">
    <location>
        <begin position="1"/>
        <end position="18"/>
    </location>
</feature>
<dbReference type="RefSeq" id="XP_016987808.1">
    <property type="nucleotide sequence ID" value="XM_017132319.1"/>
</dbReference>
<reference evidence="2" key="3">
    <citation type="submission" date="2025-05" db="UniProtKB">
        <authorList>
            <consortium name="EnsemblMetazoa"/>
        </authorList>
    </citation>
    <scope>IDENTIFICATION</scope>
</reference>
<evidence type="ECO:0000313" key="3">
    <source>
        <dbReference type="Proteomes" id="UP001652680"/>
    </source>
</evidence>
<evidence type="ECO:0000313" key="2">
    <source>
        <dbReference type="EnsemblMetazoa" id="XP_016987808.1"/>
    </source>
</evidence>
<name>A0A6P4FK32_DRORH</name>
<dbReference type="EnsemblMetazoa" id="XM_017132319.2">
    <property type="protein sequence ID" value="XP_016987808.1"/>
    <property type="gene ID" value="LOC108050585"/>
</dbReference>